<dbReference type="SUPFAM" id="SSF55729">
    <property type="entry name" value="Acyl-CoA N-acyltransferases (Nat)"/>
    <property type="match status" value="2"/>
</dbReference>
<gene>
    <name evidence="2" type="ORF">H6G03_16680</name>
</gene>
<proteinExistence type="predicted"/>
<evidence type="ECO:0000259" key="1">
    <source>
        <dbReference type="PROSITE" id="PS51186"/>
    </source>
</evidence>
<reference evidence="2" key="2">
    <citation type="submission" date="2020-08" db="EMBL/GenBank/DDBJ databases">
        <authorList>
            <person name="Chen M."/>
            <person name="Teng W."/>
            <person name="Zhao L."/>
            <person name="Hu C."/>
            <person name="Zhou Y."/>
            <person name="Han B."/>
            <person name="Song L."/>
            <person name="Shu W."/>
        </authorList>
    </citation>
    <scope>NUCLEOTIDE SEQUENCE</scope>
    <source>
        <strain evidence="2">FACHB-1375</strain>
    </source>
</reference>
<reference evidence="2" key="1">
    <citation type="journal article" date="2015" name="ISME J.">
        <title>Draft Genome Sequence of Streptomyces incarnatus NRRL8089, which Produces the Nucleoside Antibiotic Sinefungin.</title>
        <authorList>
            <person name="Oshima K."/>
            <person name="Hattori M."/>
            <person name="Shimizu H."/>
            <person name="Fukuda K."/>
            <person name="Nemoto M."/>
            <person name="Inagaki K."/>
            <person name="Tamura T."/>
        </authorList>
    </citation>
    <scope>NUCLEOTIDE SEQUENCE</scope>
    <source>
        <strain evidence="2">FACHB-1375</strain>
    </source>
</reference>
<dbReference type="PROSITE" id="PS51186">
    <property type="entry name" value="GNAT"/>
    <property type="match status" value="1"/>
</dbReference>
<keyword evidence="3" id="KW-1185">Reference proteome</keyword>
<comment type="caution">
    <text evidence="2">The sequence shown here is derived from an EMBL/GenBank/DDBJ whole genome shotgun (WGS) entry which is preliminary data.</text>
</comment>
<dbReference type="GO" id="GO:0016747">
    <property type="term" value="F:acyltransferase activity, transferring groups other than amino-acyl groups"/>
    <property type="evidence" value="ECO:0007669"/>
    <property type="project" value="InterPro"/>
</dbReference>
<dbReference type="EMBL" id="JACJPW010000041">
    <property type="protein sequence ID" value="MBD2182713.1"/>
    <property type="molecule type" value="Genomic_DNA"/>
</dbReference>
<name>A0A926VFE4_9CYAN</name>
<dbReference type="RefSeq" id="WP_190465702.1">
    <property type="nucleotide sequence ID" value="NZ_JACJPW010000041.1"/>
</dbReference>
<dbReference type="Gene3D" id="3.40.630.30">
    <property type="match status" value="1"/>
</dbReference>
<organism evidence="2 3">
    <name type="scientific">Aerosakkonema funiforme FACHB-1375</name>
    <dbReference type="NCBI Taxonomy" id="2949571"/>
    <lineage>
        <taxon>Bacteria</taxon>
        <taxon>Bacillati</taxon>
        <taxon>Cyanobacteriota</taxon>
        <taxon>Cyanophyceae</taxon>
        <taxon>Oscillatoriophycideae</taxon>
        <taxon>Aerosakkonematales</taxon>
        <taxon>Aerosakkonemataceae</taxon>
        <taxon>Aerosakkonema</taxon>
    </lineage>
</organism>
<dbReference type="Proteomes" id="UP000641646">
    <property type="component" value="Unassembled WGS sequence"/>
</dbReference>
<dbReference type="AlphaFoldDB" id="A0A926VFE4"/>
<accession>A0A926VFE4</accession>
<dbReference type="InterPro" id="IPR000182">
    <property type="entry name" value="GNAT_dom"/>
</dbReference>
<feature type="domain" description="N-acetyltransferase" evidence="1">
    <location>
        <begin position="168"/>
        <end position="319"/>
    </location>
</feature>
<evidence type="ECO:0000313" key="3">
    <source>
        <dbReference type="Proteomes" id="UP000641646"/>
    </source>
</evidence>
<evidence type="ECO:0000313" key="2">
    <source>
        <dbReference type="EMBL" id="MBD2182713.1"/>
    </source>
</evidence>
<sequence length="319" mass="36697">MFTLTMRPLAIESDLEAIAHLINTCEEVDRLEYGTSVSELRTDFDNPSIDKARDIRLWEDADGNLIGFGQLGIPESGEIIDGWLWYCVHPYNRGKDLERQIIAWGEERMREVARDRNVQVELRCSARDDKPYYITVAENNRFTVDRYFFTMQRSLAEPIPEPQFPAGFTLRDAGHQDTEAWVEMFNQTFIDHWNHHDLTLDRAKYMLTTPDYKPELDLVALAPDRTFAAFSFCAIYPGDNERSGCKEGWIAALGTRRGFRKMGLARSMLLSGMHKLKAAGMETAKLGVDTQNPNNALRLYESVGFEKLYNWITYVKDVT</sequence>
<dbReference type="InterPro" id="IPR016181">
    <property type="entry name" value="Acyl_CoA_acyltransferase"/>
</dbReference>
<protein>
    <submittedName>
        <fullName evidence="2">GNAT family N-acetyltransferase</fullName>
    </submittedName>
</protein>
<dbReference type="Pfam" id="PF00583">
    <property type="entry name" value="Acetyltransf_1"/>
    <property type="match status" value="1"/>
</dbReference>